<evidence type="ECO:0000256" key="1">
    <source>
        <dbReference type="PROSITE-ProRule" id="PRU00339"/>
    </source>
</evidence>
<dbReference type="PROSITE" id="PS50005">
    <property type="entry name" value="TPR"/>
    <property type="match status" value="2"/>
</dbReference>
<dbReference type="Pfam" id="PF14559">
    <property type="entry name" value="TPR_19"/>
    <property type="match status" value="1"/>
</dbReference>
<dbReference type="eggNOG" id="COG0457">
    <property type="taxonomic scope" value="Bacteria"/>
</dbReference>
<dbReference type="PANTHER" id="PTHR45588">
    <property type="entry name" value="TPR DOMAIN-CONTAINING PROTEIN"/>
    <property type="match status" value="1"/>
</dbReference>
<keyword evidence="1" id="KW-0802">TPR repeat</keyword>
<dbReference type="Gene3D" id="1.25.40.10">
    <property type="entry name" value="Tetratricopeptide repeat domain"/>
    <property type="match status" value="2"/>
</dbReference>
<name>A3IN37_9CHRO</name>
<keyword evidence="3" id="KW-1185">Reference proteome</keyword>
<dbReference type="AlphaFoldDB" id="A3IN37"/>
<sequence length="541" mass="61181">MALCLILNIVLVTQVQGFNNTTSDRTVPLLNNLGKHHHEITTSSQVAQQYFDQGLMFIYGFNHKEAYLSFQEATKLDPNCAICYAGMALALGPNINAPMDEKAMPTAYETIEKAHQLSKNASAKEQAYIEALRQRYSPQPVDDRSSFDLAYANAMKEVVKQYPDDLDAATLYAEALMDLMPWNYWLEGGEPKPETKEIVATLESVLAKNPQHPGATHYYIHAVEASNQPEKAEAAADNLRDTVPGSGHLVHMPSHIYLRIGRYHDAALANEKAMKSDEIYLANTQEKGIYSALYYPHNIHFFWSAASMEGRSQDAIAAARKLVNKVSNSQIQGFPWSEIFLPSPYFSLVQFRQWDEMLTEPKPPEEFTYTNVMWHYGRGMAWVGKEQLDKAVIEEKAMSQLLSDKSLEKIEATGVPATQLINIADELLKGNVSTLKGEKEQAIAHYQTAVKLQDNLPYMEPPYWYYPTRYSLATALFQQGKFTEAEAVYRQDLQQHPHNGWSLFGLAETLKAQGKTDEIMTIEKEFKDAWKHAEFELSLSN</sequence>
<comment type="caution">
    <text evidence="2">The sequence shown here is derived from an EMBL/GenBank/DDBJ whole genome shotgun (WGS) entry which is preliminary data.</text>
</comment>
<evidence type="ECO:0000313" key="2">
    <source>
        <dbReference type="EMBL" id="EAZ92014.1"/>
    </source>
</evidence>
<organism evidence="2 3">
    <name type="scientific">Crocosphaera chwakensis CCY0110</name>
    <dbReference type="NCBI Taxonomy" id="391612"/>
    <lineage>
        <taxon>Bacteria</taxon>
        <taxon>Bacillati</taxon>
        <taxon>Cyanobacteriota</taxon>
        <taxon>Cyanophyceae</taxon>
        <taxon>Oscillatoriophycideae</taxon>
        <taxon>Chroococcales</taxon>
        <taxon>Aphanothecaceae</taxon>
        <taxon>Crocosphaera</taxon>
        <taxon>Crocosphaera chwakensis</taxon>
    </lineage>
</organism>
<evidence type="ECO:0000313" key="3">
    <source>
        <dbReference type="Proteomes" id="UP000003781"/>
    </source>
</evidence>
<dbReference type="PANTHER" id="PTHR45588:SF1">
    <property type="entry name" value="WW DOMAIN-CONTAINING PROTEIN"/>
    <property type="match status" value="1"/>
</dbReference>
<feature type="repeat" description="TPR" evidence="1">
    <location>
        <begin position="466"/>
        <end position="499"/>
    </location>
</feature>
<dbReference type="EMBL" id="AAXW01000009">
    <property type="protein sequence ID" value="EAZ92014.1"/>
    <property type="molecule type" value="Genomic_DNA"/>
</dbReference>
<dbReference type="InterPro" id="IPR019734">
    <property type="entry name" value="TPR_rpt"/>
</dbReference>
<protein>
    <submittedName>
        <fullName evidence="2">TPR repeat protein</fullName>
    </submittedName>
</protein>
<accession>A3IN37</accession>
<gene>
    <name evidence="2" type="ORF">CY0110_00110</name>
</gene>
<feature type="repeat" description="TPR" evidence="1">
    <location>
        <begin position="47"/>
        <end position="80"/>
    </location>
</feature>
<dbReference type="SUPFAM" id="SSF48452">
    <property type="entry name" value="TPR-like"/>
    <property type="match status" value="1"/>
</dbReference>
<dbReference type="Proteomes" id="UP000003781">
    <property type="component" value="Unassembled WGS sequence"/>
</dbReference>
<dbReference type="InterPro" id="IPR011990">
    <property type="entry name" value="TPR-like_helical_dom_sf"/>
</dbReference>
<reference evidence="2 3" key="1">
    <citation type="submission" date="2007-03" db="EMBL/GenBank/DDBJ databases">
        <authorList>
            <person name="Stal L."/>
            <person name="Ferriera S."/>
            <person name="Johnson J."/>
            <person name="Kravitz S."/>
            <person name="Beeson K."/>
            <person name="Sutton G."/>
            <person name="Rogers Y.-H."/>
            <person name="Friedman R."/>
            <person name="Frazier M."/>
            <person name="Venter J.C."/>
        </authorList>
    </citation>
    <scope>NUCLEOTIDE SEQUENCE [LARGE SCALE GENOMIC DNA]</scope>
    <source>
        <strain evidence="2 3">CCY0110</strain>
    </source>
</reference>
<dbReference type="SMART" id="SM00028">
    <property type="entry name" value="TPR"/>
    <property type="match status" value="3"/>
</dbReference>
<proteinExistence type="predicted"/>